<dbReference type="Gene3D" id="3.30.160.100">
    <property type="entry name" value="Ribosome hibernation promotion factor-like"/>
    <property type="match status" value="1"/>
</dbReference>
<sequence length="100" mass="11400">MKINLSGHHIEITEALQSYVEEKMSRLSRHFDNITNGQVTLTVVKERMTAEATIHVAGADLHASAEHDDMYAAIDQMTDKLDRQVLKHKEKLVDRQHGHN</sequence>
<reference evidence="6 7" key="1">
    <citation type="submission" date="2019-11" db="EMBL/GenBank/DDBJ databases">
        <title>Venatorbacter sp. nov. a predator of Campylobacter and other Gram-negative bacteria.</title>
        <authorList>
            <person name="Saeedi A."/>
            <person name="Cummings N.J."/>
            <person name="Connerton I.F."/>
            <person name="Connerton P.L."/>
        </authorList>
    </citation>
    <scope>NUCLEOTIDE SEQUENCE [LARGE SCALE GENOMIC DNA]</scope>
    <source>
        <strain evidence="6">XL5</strain>
    </source>
</reference>
<evidence type="ECO:0000256" key="4">
    <source>
        <dbReference type="ARBA" id="ARBA00041148"/>
    </source>
</evidence>
<dbReference type="KEGG" id="vcw:GJQ55_11185"/>
<dbReference type="InterPro" id="IPR003489">
    <property type="entry name" value="RHF/RaiA"/>
</dbReference>
<dbReference type="NCBIfam" id="TIGR00741">
    <property type="entry name" value="yfiA"/>
    <property type="match status" value="1"/>
</dbReference>
<accession>A0A9E8FNF8</accession>
<dbReference type="Proteomes" id="UP000596074">
    <property type="component" value="Chromosome"/>
</dbReference>
<dbReference type="PANTHER" id="PTHR33231:SF1">
    <property type="entry name" value="30S RIBOSOMAL PROTEIN"/>
    <property type="match status" value="1"/>
</dbReference>
<keyword evidence="1" id="KW-0810">Translation regulation</keyword>
<dbReference type="AlphaFoldDB" id="A0A9E8FNF8"/>
<dbReference type="SUPFAM" id="SSF69754">
    <property type="entry name" value="Ribosome binding protein Y (YfiA homologue)"/>
    <property type="match status" value="1"/>
</dbReference>
<dbReference type="GO" id="GO:0022627">
    <property type="term" value="C:cytosolic small ribosomal subunit"/>
    <property type="evidence" value="ECO:0007669"/>
    <property type="project" value="TreeGrafter"/>
</dbReference>
<dbReference type="InterPro" id="IPR050574">
    <property type="entry name" value="HPF/YfiA_ribosome-assoc"/>
</dbReference>
<evidence type="ECO:0000256" key="3">
    <source>
        <dbReference type="ARBA" id="ARBA00038695"/>
    </source>
</evidence>
<evidence type="ECO:0000313" key="6">
    <source>
        <dbReference type="EMBL" id="QQD24998.1"/>
    </source>
</evidence>
<proteinExistence type="inferred from homology"/>
<comment type="subunit">
    <text evidence="3">Associates exclusively with 100S ribosomes, which are dimers of 70S ribosomes.</text>
</comment>
<dbReference type="PANTHER" id="PTHR33231">
    <property type="entry name" value="30S RIBOSOMAL PROTEIN"/>
    <property type="match status" value="1"/>
</dbReference>
<keyword evidence="7" id="KW-1185">Reference proteome</keyword>
<protein>
    <recommendedName>
        <fullName evidence="4">Ribosome hibernation promoting factor</fullName>
    </recommendedName>
    <alternativeName>
        <fullName evidence="5">Hibernation factor HPF</fullName>
    </alternativeName>
</protein>
<dbReference type="GO" id="GO:0045900">
    <property type="term" value="P:negative regulation of translational elongation"/>
    <property type="evidence" value="ECO:0007669"/>
    <property type="project" value="TreeGrafter"/>
</dbReference>
<evidence type="ECO:0000256" key="2">
    <source>
        <dbReference type="ARBA" id="ARBA00038434"/>
    </source>
</evidence>
<dbReference type="FunFam" id="3.30.160.100:FF:000001">
    <property type="entry name" value="Ribosome hibernation promoting factor"/>
    <property type="match status" value="1"/>
</dbReference>
<dbReference type="RefSeq" id="WP_228345062.1">
    <property type="nucleotide sequence ID" value="NZ_CP045550.1"/>
</dbReference>
<evidence type="ECO:0000313" key="7">
    <source>
        <dbReference type="Proteomes" id="UP000596074"/>
    </source>
</evidence>
<dbReference type="Pfam" id="PF02482">
    <property type="entry name" value="Ribosomal_S30AE"/>
    <property type="match status" value="1"/>
</dbReference>
<name>A0A9E8FNF8_9GAMM</name>
<evidence type="ECO:0000256" key="1">
    <source>
        <dbReference type="ARBA" id="ARBA00022845"/>
    </source>
</evidence>
<dbReference type="InterPro" id="IPR036567">
    <property type="entry name" value="RHF-like"/>
</dbReference>
<gene>
    <name evidence="6" type="primary">raiA</name>
    <name evidence="6" type="ORF">GJQ55_11185</name>
</gene>
<dbReference type="EMBL" id="CP046056">
    <property type="protein sequence ID" value="QQD24998.1"/>
    <property type="molecule type" value="Genomic_DNA"/>
</dbReference>
<comment type="similarity">
    <text evidence="2">Belongs to the HPF/YfiA ribosome-associated protein family. Short HPF subfamily.</text>
</comment>
<evidence type="ECO:0000256" key="5">
    <source>
        <dbReference type="ARBA" id="ARBA00041319"/>
    </source>
</evidence>
<dbReference type="CDD" id="cd00552">
    <property type="entry name" value="RaiA"/>
    <property type="match status" value="1"/>
</dbReference>
<organism evidence="6 7">
    <name type="scientific">Venatoribacter cucullus</name>
    <dbReference type="NCBI Taxonomy" id="2661630"/>
    <lineage>
        <taxon>Bacteria</taxon>
        <taxon>Pseudomonadati</taxon>
        <taxon>Pseudomonadota</taxon>
        <taxon>Gammaproteobacteria</taxon>
        <taxon>Oceanospirillales</taxon>
        <taxon>Oceanospirillaceae</taxon>
        <taxon>Venatoribacter</taxon>
    </lineage>
</organism>
<dbReference type="GO" id="GO:0043024">
    <property type="term" value="F:ribosomal small subunit binding"/>
    <property type="evidence" value="ECO:0007669"/>
    <property type="project" value="TreeGrafter"/>
</dbReference>